<dbReference type="Gene3D" id="2.60.40.640">
    <property type="match status" value="2"/>
</dbReference>
<feature type="domain" description="Arrestin C-terminal-like" evidence="3">
    <location>
        <begin position="176"/>
        <end position="306"/>
    </location>
</feature>
<dbReference type="Pfam" id="PF00339">
    <property type="entry name" value="Arrestin_N"/>
    <property type="match status" value="1"/>
</dbReference>
<dbReference type="AlphaFoldDB" id="A0ABD0JN90"/>
<feature type="compositionally biased region" description="Basic and acidic residues" evidence="2">
    <location>
        <begin position="330"/>
        <end position="350"/>
    </location>
</feature>
<dbReference type="Pfam" id="PF02752">
    <property type="entry name" value="Arrestin_C"/>
    <property type="match status" value="1"/>
</dbReference>
<dbReference type="InterPro" id="IPR014756">
    <property type="entry name" value="Ig_E-set"/>
</dbReference>
<feature type="region of interest" description="Disordered" evidence="2">
    <location>
        <begin position="321"/>
        <end position="350"/>
    </location>
</feature>
<keyword evidence="5" id="KW-1185">Reference proteome</keyword>
<dbReference type="Proteomes" id="UP001519460">
    <property type="component" value="Unassembled WGS sequence"/>
</dbReference>
<dbReference type="SUPFAM" id="SSF81296">
    <property type="entry name" value="E set domains"/>
    <property type="match status" value="2"/>
</dbReference>
<evidence type="ECO:0000256" key="2">
    <source>
        <dbReference type="SAM" id="MobiDB-lite"/>
    </source>
</evidence>
<evidence type="ECO:0000313" key="5">
    <source>
        <dbReference type="Proteomes" id="UP001519460"/>
    </source>
</evidence>
<dbReference type="EMBL" id="JACVVK020000384">
    <property type="protein sequence ID" value="KAK7476128.1"/>
    <property type="molecule type" value="Genomic_DNA"/>
</dbReference>
<feature type="compositionally biased region" description="Low complexity" evidence="2">
    <location>
        <begin position="463"/>
        <end position="473"/>
    </location>
</feature>
<dbReference type="InterPro" id="IPR011021">
    <property type="entry name" value="Arrestin-like_N"/>
</dbReference>
<name>A0ABD0JN90_9CAEN</name>
<reference evidence="4 5" key="1">
    <citation type="journal article" date="2023" name="Sci. Data">
        <title>Genome assembly of the Korean intertidal mud-creeper Batillaria attramentaria.</title>
        <authorList>
            <person name="Patra A.K."/>
            <person name="Ho P.T."/>
            <person name="Jun S."/>
            <person name="Lee S.J."/>
            <person name="Kim Y."/>
            <person name="Won Y.J."/>
        </authorList>
    </citation>
    <scope>NUCLEOTIDE SEQUENCE [LARGE SCALE GENOMIC DNA]</scope>
    <source>
        <strain evidence="4">Wonlab-2016</strain>
    </source>
</reference>
<sequence length="473" mass="53229">MGKLQNLHLVLSRPEEDAVYEPGDHVDGYVIVEVKDTMKVKDLVVEFVGQAGVQWNESVSGSADKHRRVNMRHYSATEKYFSFHQQLLGADSDSISGRMSLPFRFRLPHNIPSSFTSAVGHVKYVLSVRLSRSWGSDRHDNLAVCVRRPLSLDQEADFLSPEENGDEMTLCCLCCKSGPVSCTLRLQRRAFVPGETIPFHGEITNKSRRTISTCARLMMRQQYRTSSKTKVVNTEERTVEGASVNPGERRVWEGQGLEIPTHLPTSGPRGCKIIDISYWVELCVNPSGISFTLVVPLPVVLGDVPLSAKYIDLLRQHKDRTVGRHGNGRGSRDENRRHVDETRSPNAEDGKFLRTVNAVHPGVERMMTYIIKHLTNTGDNWSLPPATSSTTIVDLVDYRYRPRLLTSAASATILDVVDYHLRPSRLSLHDLVDYRPRPSRLPPATLATTDRDQDDYRPRPRRLPSSTRGSGPR</sequence>
<dbReference type="InterPro" id="IPR050357">
    <property type="entry name" value="Arrestin_domain-protein"/>
</dbReference>
<accession>A0ABD0JN90</accession>
<dbReference type="PANTHER" id="PTHR11188">
    <property type="entry name" value="ARRESTIN DOMAIN CONTAINING PROTEIN"/>
    <property type="match status" value="1"/>
</dbReference>
<dbReference type="SMART" id="SM01017">
    <property type="entry name" value="Arrestin_C"/>
    <property type="match status" value="1"/>
</dbReference>
<evidence type="ECO:0000313" key="4">
    <source>
        <dbReference type="EMBL" id="KAK7476128.1"/>
    </source>
</evidence>
<organism evidence="4 5">
    <name type="scientific">Batillaria attramentaria</name>
    <dbReference type="NCBI Taxonomy" id="370345"/>
    <lineage>
        <taxon>Eukaryota</taxon>
        <taxon>Metazoa</taxon>
        <taxon>Spiralia</taxon>
        <taxon>Lophotrochozoa</taxon>
        <taxon>Mollusca</taxon>
        <taxon>Gastropoda</taxon>
        <taxon>Caenogastropoda</taxon>
        <taxon>Sorbeoconcha</taxon>
        <taxon>Cerithioidea</taxon>
        <taxon>Batillariidae</taxon>
        <taxon>Batillaria</taxon>
    </lineage>
</organism>
<comment type="caution">
    <text evidence="4">The sequence shown here is derived from an EMBL/GenBank/DDBJ whole genome shotgun (WGS) entry which is preliminary data.</text>
</comment>
<feature type="compositionally biased region" description="Basic and acidic residues" evidence="2">
    <location>
        <begin position="449"/>
        <end position="458"/>
    </location>
</feature>
<dbReference type="InterPro" id="IPR014752">
    <property type="entry name" value="Arrestin-like_C"/>
</dbReference>
<dbReference type="InterPro" id="IPR011022">
    <property type="entry name" value="Arrestin_C-like"/>
</dbReference>
<feature type="region of interest" description="Disordered" evidence="2">
    <location>
        <begin position="434"/>
        <end position="473"/>
    </location>
</feature>
<evidence type="ECO:0000256" key="1">
    <source>
        <dbReference type="ARBA" id="ARBA00005298"/>
    </source>
</evidence>
<dbReference type="PANTHER" id="PTHR11188:SF17">
    <property type="entry name" value="FI21816P1"/>
    <property type="match status" value="1"/>
</dbReference>
<gene>
    <name evidence="4" type="ORF">BaRGS_00032621</name>
</gene>
<protein>
    <recommendedName>
        <fullName evidence="3">Arrestin C-terminal-like domain-containing protein</fullName>
    </recommendedName>
</protein>
<evidence type="ECO:0000259" key="3">
    <source>
        <dbReference type="SMART" id="SM01017"/>
    </source>
</evidence>
<proteinExistence type="inferred from homology"/>
<comment type="similarity">
    <text evidence="1">Belongs to the arrestin family.</text>
</comment>